<dbReference type="InterPro" id="IPR041881">
    <property type="entry name" value="PqqD_sf"/>
</dbReference>
<dbReference type="AlphaFoldDB" id="A0A9X3UKQ4"/>
<evidence type="ECO:0000313" key="2">
    <source>
        <dbReference type="Proteomes" id="UP001151234"/>
    </source>
</evidence>
<protein>
    <submittedName>
        <fullName evidence="1">PqqD family protein</fullName>
    </submittedName>
</protein>
<evidence type="ECO:0000313" key="1">
    <source>
        <dbReference type="EMBL" id="MDA5400415.1"/>
    </source>
</evidence>
<organism evidence="1 2">
    <name type="scientific">Hoeflea prorocentri</name>
    <dbReference type="NCBI Taxonomy" id="1922333"/>
    <lineage>
        <taxon>Bacteria</taxon>
        <taxon>Pseudomonadati</taxon>
        <taxon>Pseudomonadota</taxon>
        <taxon>Alphaproteobacteria</taxon>
        <taxon>Hyphomicrobiales</taxon>
        <taxon>Rhizobiaceae</taxon>
        <taxon>Hoeflea</taxon>
    </lineage>
</organism>
<comment type="caution">
    <text evidence="1">The sequence shown here is derived from an EMBL/GenBank/DDBJ whole genome shotgun (WGS) entry which is preliminary data.</text>
</comment>
<dbReference type="Pfam" id="PF05402">
    <property type="entry name" value="PqqD"/>
    <property type="match status" value="1"/>
</dbReference>
<gene>
    <name evidence="1" type="ORF">OQ273_17700</name>
</gene>
<dbReference type="RefSeq" id="WP_267991952.1">
    <property type="nucleotide sequence ID" value="NZ_JAPJZI010000001.1"/>
</dbReference>
<dbReference type="EMBL" id="JAPJZI010000001">
    <property type="protein sequence ID" value="MDA5400415.1"/>
    <property type="molecule type" value="Genomic_DNA"/>
</dbReference>
<dbReference type="InterPro" id="IPR008792">
    <property type="entry name" value="PQQD"/>
</dbReference>
<dbReference type="Proteomes" id="UP001151234">
    <property type="component" value="Unassembled WGS sequence"/>
</dbReference>
<proteinExistence type="predicted"/>
<keyword evidence="2" id="KW-1185">Reference proteome</keyword>
<dbReference type="Gene3D" id="1.10.10.1150">
    <property type="entry name" value="Coenzyme PQQ synthesis protein D (PqqD)"/>
    <property type="match status" value="1"/>
</dbReference>
<name>A0A9X3UKQ4_9HYPH</name>
<sequence>MTLDPQSRFKLSDKATFRSVGDNGVILNTATGQIYSCNSTAEAFLRHMDGHRDLGETADAVCGEFDIEREVLLSDLEELLTYLQSEGVLDHIDAEH</sequence>
<accession>A0A9X3UKQ4</accession>
<reference evidence="1" key="1">
    <citation type="submission" date="2022-11" db="EMBL/GenBank/DDBJ databases">
        <title>Draft genome sequence of Hoeflea poritis E7-10 and Hoeflea prorocentri PM5-8, separated from scleractinian coral Porites lutea and marine dinoflagellate.</title>
        <authorList>
            <person name="Zhang G."/>
            <person name="Wei Q."/>
            <person name="Cai L."/>
        </authorList>
    </citation>
    <scope>NUCLEOTIDE SEQUENCE</scope>
    <source>
        <strain evidence="1">PM5-8</strain>
    </source>
</reference>